<dbReference type="SUPFAM" id="SSF53335">
    <property type="entry name" value="S-adenosyl-L-methionine-dependent methyltransferases"/>
    <property type="match status" value="1"/>
</dbReference>
<keyword evidence="2" id="KW-0489">Methyltransferase</keyword>
<evidence type="ECO:0000313" key="3">
    <source>
        <dbReference type="Proteomes" id="UP000276770"/>
    </source>
</evidence>
<dbReference type="Proteomes" id="UP000276770">
    <property type="component" value="Unassembled WGS sequence"/>
</dbReference>
<protein>
    <submittedName>
        <fullName evidence="2">Class I SAM-dependent methyltransferase</fullName>
    </submittedName>
</protein>
<sequence length="245" mass="28283">MEYKGSKVYDTEEFFDRYMNRRHRPESPNTLIENPVLFDLLGDINGEHILDLGCGDASLGLALLEKNCGFYTGVDGSANMCQKATQSLRGKNGEVIESSMEGFDFPPDSFDTVVSQLALHYIDDFASLAKQIYKTIKPNGRFVFSVQHPLLTASFKSMSETGRRLDWVVDDYFKSGKRTEPWIGEHVVKYHRTIEDYFIQLQQAGFQITDLKEAAPRREFFQDEEEYERRLRIPLFLLFSCRKSI</sequence>
<organism evidence="2 3">
    <name type="scientific">Falsibacillus albus</name>
    <dbReference type="NCBI Taxonomy" id="2478915"/>
    <lineage>
        <taxon>Bacteria</taxon>
        <taxon>Bacillati</taxon>
        <taxon>Bacillota</taxon>
        <taxon>Bacilli</taxon>
        <taxon>Bacillales</taxon>
        <taxon>Bacillaceae</taxon>
        <taxon>Falsibacillus</taxon>
    </lineage>
</organism>
<name>A0A3L7K5A9_9BACI</name>
<evidence type="ECO:0000259" key="1">
    <source>
        <dbReference type="Pfam" id="PF08241"/>
    </source>
</evidence>
<dbReference type="RefSeq" id="WP_121679419.1">
    <property type="nucleotide sequence ID" value="NZ_RCVZ01000002.1"/>
</dbReference>
<reference evidence="2 3" key="1">
    <citation type="submission" date="2018-10" db="EMBL/GenBank/DDBJ databases">
        <title>Falsibacillus sp. genome draft.</title>
        <authorList>
            <person name="Shi S."/>
        </authorList>
    </citation>
    <scope>NUCLEOTIDE SEQUENCE [LARGE SCALE GENOMIC DNA]</scope>
    <source>
        <strain evidence="2 3">GY 10110</strain>
    </source>
</reference>
<dbReference type="EMBL" id="RCVZ01000002">
    <property type="protein sequence ID" value="RLQ97469.1"/>
    <property type="molecule type" value="Genomic_DNA"/>
</dbReference>
<dbReference type="Gene3D" id="3.40.50.150">
    <property type="entry name" value="Vaccinia Virus protein VP39"/>
    <property type="match status" value="1"/>
</dbReference>
<dbReference type="PANTHER" id="PTHR43861">
    <property type="entry name" value="TRANS-ACONITATE 2-METHYLTRANSFERASE-RELATED"/>
    <property type="match status" value="1"/>
</dbReference>
<keyword evidence="2" id="KW-0808">Transferase</keyword>
<keyword evidence="3" id="KW-1185">Reference proteome</keyword>
<dbReference type="GO" id="GO:0032259">
    <property type="term" value="P:methylation"/>
    <property type="evidence" value="ECO:0007669"/>
    <property type="project" value="UniProtKB-KW"/>
</dbReference>
<dbReference type="CDD" id="cd02440">
    <property type="entry name" value="AdoMet_MTases"/>
    <property type="match status" value="1"/>
</dbReference>
<dbReference type="InterPro" id="IPR013216">
    <property type="entry name" value="Methyltransf_11"/>
</dbReference>
<gene>
    <name evidence="2" type="ORF">D9X91_04775</name>
</gene>
<accession>A0A3L7K5A9</accession>
<dbReference type="PANTHER" id="PTHR43861:SF1">
    <property type="entry name" value="TRANS-ACONITATE 2-METHYLTRANSFERASE"/>
    <property type="match status" value="1"/>
</dbReference>
<dbReference type="AlphaFoldDB" id="A0A3L7K5A9"/>
<evidence type="ECO:0000313" key="2">
    <source>
        <dbReference type="EMBL" id="RLQ97469.1"/>
    </source>
</evidence>
<dbReference type="GO" id="GO:0008757">
    <property type="term" value="F:S-adenosylmethionine-dependent methyltransferase activity"/>
    <property type="evidence" value="ECO:0007669"/>
    <property type="project" value="InterPro"/>
</dbReference>
<proteinExistence type="predicted"/>
<dbReference type="OrthoDB" id="9791837at2"/>
<dbReference type="Pfam" id="PF08241">
    <property type="entry name" value="Methyltransf_11"/>
    <property type="match status" value="1"/>
</dbReference>
<comment type="caution">
    <text evidence="2">The sequence shown here is derived from an EMBL/GenBank/DDBJ whole genome shotgun (WGS) entry which is preliminary data.</text>
</comment>
<dbReference type="InterPro" id="IPR029063">
    <property type="entry name" value="SAM-dependent_MTases_sf"/>
</dbReference>
<feature type="domain" description="Methyltransferase type 11" evidence="1">
    <location>
        <begin position="50"/>
        <end position="144"/>
    </location>
</feature>